<evidence type="ECO:0000256" key="1">
    <source>
        <dbReference type="SAM" id="MobiDB-lite"/>
    </source>
</evidence>
<dbReference type="SUPFAM" id="SSF51126">
    <property type="entry name" value="Pectin lyase-like"/>
    <property type="match status" value="1"/>
</dbReference>
<dbReference type="InterPro" id="IPR039448">
    <property type="entry name" value="Beta_helix"/>
</dbReference>
<dbReference type="RefSeq" id="WP_103426270.1">
    <property type="nucleotide sequence ID" value="NZ_CP026309.1"/>
</dbReference>
<gene>
    <name evidence="3" type="ORF">C2R22_13805</name>
</gene>
<name>A0A2I8VKY6_9EURY</name>
<dbReference type="KEGG" id="srub:C2R22_13805"/>
<sequence length="351" mass="38003">MRSSPGDTPPPAGRYHDLLAAVRGAGRDSVHRVHPQPDNRGGWPVAHADQHGVRAREQLHRFPGHGLGRHGGLTFRNLQIDGNWRNQSAPNGFGVEIRGTGIDPITFEGCRISNWGTNGGNLNTNAVIRSCDFIGNGHGAARYDRLGHGLNVTLDASNDETLLVENCLFRNNTGAAIDSQQGEITFRNTVVEESGFGFKHHKDTHLTVENCRFRNISSRPWYMIPGRQRLGTVRCIDTVFENAGWPAFDFPSPADFRGDNILIIGANQNNERDGSFYARAGGNFDLGRLSIHDSAHGAALELLDCSGRIEELVHSGNPGGVGVTEGVEIGTVTRGDPISLDPPVAEDVGAR</sequence>
<evidence type="ECO:0000313" key="3">
    <source>
        <dbReference type="EMBL" id="AUV82581.1"/>
    </source>
</evidence>
<dbReference type="InterPro" id="IPR006626">
    <property type="entry name" value="PbH1"/>
</dbReference>
<dbReference type="OrthoDB" id="324485at2157"/>
<dbReference type="SMART" id="SM00710">
    <property type="entry name" value="PbH1"/>
    <property type="match status" value="3"/>
</dbReference>
<dbReference type="EMBL" id="CP026309">
    <property type="protein sequence ID" value="AUV82581.1"/>
    <property type="molecule type" value="Genomic_DNA"/>
</dbReference>
<feature type="domain" description="Right handed beta helix" evidence="2">
    <location>
        <begin position="71"/>
        <end position="217"/>
    </location>
</feature>
<dbReference type="InterPro" id="IPR011050">
    <property type="entry name" value="Pectin_lyase_fold/virulence"/>
</dbReference>
<reference evidence="3 4" key="1">
    <citation type="submission" date="2018-01" db="EMBL/GenBank/DDBJ databases">
        <title>Complete genome sequence of Salinigranum rubrum GX10T, an extremely halophilic archaeon isolated from a marine solar saltern.</title>
        <authorList>
            <person name="Han S."/>
        </authorList>
    </citation>
    <scope>NUCLEOTIDE SEQUENCE [LARGE SCALE GENOMIC DNA]</scope>
    <source>
        <strain evidence="3 4">GX10</strain>
    </source>
</reference>
<keyword evidence="4" id="KW-1185">Reference proteome</keyword>
<evidence type="ECO:0000313" key="4">
    <source>
        <dbReference type="Proteomes" id="UP000236584"/>
    </source>
</evidence>
<feature type="region of interest" description="Disordered" evidence="1">
    <location>
        <begin position="332"/>
        <end position="351"/>
    </location>
</feature>
<feature type="compositionally biased region" description="Basic and acidic residues" evidence="1">
    <location>
        <begin position="25"/>
        <end position="37"/>
    </location>
</feature>
<dbReference type="Proteomes" id="UP000236584">
    <property type="component" value="Chromosome"/>
</dbReference>
<dbReference type="GeneID" id="35593186"/>
<feature type="region of interest" description="Disordered" evidence="1">
    <location>
        <begin position="25"/>
        <end position="44"/>
    </location>
</feature>
<accession>A0A2I8VKY6</accession>
<dbReference type="Pfam" id="PF13229">
    <property type="entry name" value="Beta_helix"/>
    <property type="match status" value="1"/>
</dbReference>
<dbReference type="Gene3D" id="2.160.20.10">
    <property type="entry name" value="Single-stranded right-handed beta-helix, Pectin lyase-like"/>
    <property type="match status" value="1"/>
</dbReference>
<dbReference type="AlphaFoldDB" id="A0A2I8VKY6"/>
<evidence type="ECO:0000259" key="2">
    <source>
        <dbReference type="Pfam" id="PF13229"/>
    </source>
</evidence>
<protein>
    <recommendedName>
        <fullName evidence="2">Right handed beta helix domain-containing protein</fullName>
    </recommendedName>
</protein>
<proteinExistence type="predicted"/>
<dbReference type="InterPro" id="IPR012334">
    <property type="entry name" value="Pectin_lyas_fold"/>
</dbReference>
<organism evidence="3 4">
    <name type="scientific">Salinigranum rubrum</name>
    <dbReference type="NCBI Taxonomy" id="755307"/>
    <lineage>
        <taxon>Archaea</taxon>
        <taxon>Methanobacteriati</taxon>
        <taxon>Methanobacteriota</taxon>
        <taxon>Stenosarchaea group</taxon>
        <taxon>Halobacteria</taxon>
        <taxon>Halobacteriales</taxon>
        <taxon>Haloferacaceae</taxon>
        <taxon>Salinigranum</taxon>
    </lineage>
</organism>